<dbReference type="STRING" id="112901.SAMN04488500_12932"/>
<accession>A0A1W2ET16</accession>
<keyword evidence="2" id="KW-1185">Reference proteome</keyword>
<reference evidence="1 2" key="1">
    <citation type="submission" date="2017-04" db="EMBL/GenBank/DDBJ databases">
        <authorList>
            <person name="Afonso C.L."/>
            <person name="Miller P.J."/>
            <person name="Scott M.A."/>
            <person name="Spackman E."/>
            <person name="Goraichik I."/>
            <person name="Dimitrov K.M."/>
            <person name="Suarez D.L."/>
            <person name="Swayne D.E."/>
        </authorList>
    </citation>
    <scope>NUCLEOTIDE SEQUENCE [LARGE SCALE GENOMIC DNA]</scope>
    <source>
        <strain evidence="1 2">DSM 5090</strain>
    </source>
</reference>
<proteinExistence type="predicted"/>
<evidence type="ECO:0000313" key="1">
    <source>
        <dbReference type="EMBL" id="SMD12722.1"/>
    </source>
</evidence>
<sequence>MSGKLDTKEIDFVAEKQGKSIYVQVAYLLADKKIQEREFWNLLQIKDNFPKFVVSMDDVDMSQKGIIHLNIKDSLLNNW</sequence>
<dbReference type="OrthoDB" id="9801684at2"/>
<evidence type="ECO:0000313" key="2">
    <source>
        <dbReference type="Proteomes" id="UP000192738"/>
    </source>
</evidence>
<dbReference type="EMBL" id="FWXI01000029">
    <property type="protein sequence ID" value="SMD12722.1"/>
    <property type="molecule type" value="Genomic_DNA"/>
</dbReference>
<gene>
    <name evidence="1" type="ORF">SAMN04488500_12932</name>
</gene>
<protein>
    <recommendedName>
        <fullName evidence="3">DUF4143 domain-containing protein</fullName>
    </recommendedName>
</protein>
<organism evidence="1 2">
    <name type="scientific">Sporomusa malonica</name>
    <dbReference type="NCBI Taxonomy" id="112901"/>
    <lineage>
        <taxon>Bacteria</taxon>
        <taxon>Bacillati</taxon>
        <taxon>Bacillota</taxon>
        <taxon>Negativicutes</taxon>
        <taxon>Selenomonadales</taxon>
        <taxon>Sporomusaceae</taxon>
        <taxon>Sporomusa</taxon>
    </lineage>
</organism>
<dbReference type="AlphaFoldDB" id="A0A1W2ET16"/>
<dbReference type="Proteomes" id="UP000192738">
    <property type="component" value="Unassembled WGS sequence"/>
</dbReference>
<evidence type="ECO:0008006" key="3">
    <source>
        <dbReference type="Google" id="ProtNLM"/>
    </source>
</evidence>
<dbReference type="RefSeq" id="WP_139796346.1">
    <property type="nucleotide sequence ID" value="NZ_CP155572.1"/>
</dbReference>
<name>A0A1W2ET16_9FIRM</name>